<dbReference type="AlphaFoldDB" id="A0A3S9PZ90"/>
<name>A0A3S9PZ90_9ACTO</name>
<reference evidence="1 2" key="1">
    <citation type="submission" date="2018-12" db="EMBL/GenBank/DDBJ databases">
        <title>Complete genome sequence of Flaviflexus sp. H23T48.</title>
        <authorList>
            <person name="Bae J.-W."/>
            <person name="Lee J.-Y."/>
        </authorList>
    </citation>
    <scope>NUCLEOTIDE SEQUENCE [LARGE SCALE GENOMIC DNA]</scope>
    <source>
        <strain evidence="1 2">H23T48</strain>
    </source>
</reference>
<dbReference type="EMBL" id="CP034593">
    <property type="protein sequence ID" value="AZQ77662.1"/>
    <property type="molecule type" value="Genomic_DNA"/>
</dbReference>
<keyword evidence="2" id="KW-1185">Reference proteome</keyword>
<dbReference type="RefSeq" id="WP_126704465.1">
    <property type="nucleotide sequence ID" value="NZ_CP034593.1"/>
</dbReference>
<evidence type="ECO:0000313" key="2">
    <source>
        <dbReference type="Proteomes" id="UP000280344"/>
    </source>
</evidence>
<accession>A0A3S9PZ90</accession>
<protein>
    <recommendedName>
        <fullName evidence="3">Major capsid protein</fullName>
    </recommendedName>
</protein>
<proteinExistence type="predicted"/>
<gene>
    <name evidence="1" type="ORF">EJ997_10240</name>
</gene>
<dbReference type="KEGG" id="flh:EJ997_10240"/>
<sequence>MAVYPMTQSQVSAATSDQVLTFLQRPTLVARRLSEILAAQQFLSLFLLTGRFPIQGGAIAVPKNESIRTKRGTTTVAPGAEYQLTTMNDREYDIYTSSKEGIATEVTDEEVSRSAMQPIQDALAFLQTEMIFSADDVAMGVIASSVTQSHTGATWDNGKAVLADAEAVKAKARALRLGYQIDTAVLPGELYAAVLPELIEILPSSADNAVTGAFPTIGGITWVSDDTGTLSDPLFVDRQRLGGVARESIQSPGYAAVGNDTGVEIKTFRVEGADKTRIQARNPHVPIVTNPLAGYVVGGVS</sequence>
<evidence type="ECO:0008006" key="3">
    <source>
        <dbReference type="Google" id="ProtNLM"/>
    </source>
</evidence>
<dbReference type="OrthoDB" id="4530824at2"/>
<dbReference type="Proteomes" id="UP000280344">
    <property type="component" value="Chromosome"/>
</dbReference>
<dbReference type="Pfam" id="PF25209">
    <property type="entry name" value="Phage_capsid_4"/>
    <property type="match status" value="1"/>
</dbReference>
<evidence type="ECO:0000313" key="1">
    <source>
        <dbReference type="EMBL" id="AZQ77662.1"/>
    </source>
</evidence>
<organism evidence="1 2">
    <name type="scientific">Flaviflexus ciconiae</name>
    <dbReference type="NCBI Taxonomy" id="2496867"/>
    <lineage>
        <taxon>Bacteria</taxon>
        <taxon>Bacillati</taxon>
        <taxon>Actinomycetota</taxon>
        <taxon>Actinomycetes</taxon>
        <taxon>Actinomycetales</taxon>
        <taxon>Actinomycetaceae</taxon>
        <taxon>Flaviflexus</taxon>
    </lineage>
</organism>